<dbReference type="Proteomes" id="UP000529637">
    <property type="component" value="Unassembled WGS sequence"/>
</dbReference>
<proteinExistence type="predicted"/>
<dbReference type="AlphaFoldDB" id="A0A7Y6NP66"/>
<keyword evidence="2" id="KW-1185">Reference proteome</keyword>
<name>A0A7Y6NP66_9BURK</name>
<protein>
    <submittedName>
        <fullName evidence="1">Uncharacterized protein</fullName>
    </submittedName>
</protein>
<reference evidence="1 2" key="1">
    <citation type="submission" date="2020-06" db="EMBL/GenBank/DDBJ databases">
        <title>Schlegella sp. ID0723 isolated from air conditioner.</title>
        <authorList>
            <person name="Kim D.Y."/>
            <person name="Kim D.-U."/>
        </authorList>
    </citation>
    <scope>NUCLEOTIDE SEQUENCE [LARGE SCALE GENOMIC DNA]</scope>
    <source>
        <strain evidence="1 2">ID0723</strain>
    </source>
</reference>
<organism evidence="1 2">
    <name type="scientific">Piscinibacter koreensis</name>
    <dbReference type="NCBI Taxonomy" id="2742824"/>
    <lineage>
        <taxon>Bacteria</taxon>
        <taxon>Pseudomonadati</taxon>
        <taxon>Pseudomonadota</taxon>
        <taxon>Betaproteobacteria</taxon>
        <taxon>Burkholderiales</taxon>
        <taxon>Sphaerotilaceae</taxon>
        <taxon>Piscinibacter</taxon>
    </lineage>
</organism>
<sequence length="127" mass="13463">MLGLLVVLVLVQTLGLLHRAAHARHILLDRVAASQAMGDGVIAPFVASSECRAGVKCDRGWLRALFAGHDQLRQCEHYDDLSADVLAFGSAPVLLQASPQNELPAAHSAWHVAAQAQGFLARGPPIA</sequence>
<accession>A0A7Y6NP66</accession>
<evidence type="ECO:0000313" key="1">
    <source>
        <dbReference type="EMBL" id="NUZ06682.1"/>
    </source>
</evidence>
<gene>
    <name evidence="1" type="ORF">HQN59_13010</name>
</gene>
<evidence type="ECO:0000313" key="2">
    <source>
        <dbReference type="Proteomes" id="UP000529637"/>
    </source>
</evidence>
<comment type="caution">
    <text evidence="1">The sequence shown here is derived from an EMBL/GenBank/DDBJ whole genome shotgun (WGS) entry which is preliminary data.</text>
</comment>
<dbReference type="RefSeq" id="WP_176069522.1">
    <property type="nucleotide sequence ID" value="NZ_JABWMJ010000005.1"/>
</dbReference>
<dbReference type="EMBL" id="JABWMJ010000005">
    <property type="protein sequence ID" value="NUZ06682.1"/>
    <property type="molecule type" value="Genomic_DNA"/>
</dbReference>